<proteinExistence type="predicted"/>
<evidence type="ECO:0000313" key="1">
    <source>
        <dbReference type="EMBL" id="JAH78935.1"/>
    </source>
</evidence>
<protein>
    <submittedName>
        <fullName evidence="1">Uncharacterized protein</fullName>
    </submittedName>
</protein>
<sequence>MVTVCLKLEIFIFLKRFTEWQFGPR</sequence>
<dbReference type="AlphaFoldDB" id="A0A0E9VNF9"/>
<reference evidence="1" key="2">
    <citation type="journal article" date="2015" name="Fish Shellfish Immunol.">
        <title>Early steps in the European eel (Anguilla anguilla)-Vibrio vulnificus interaction in the gills: Role of the RtxA13 toxin.</title>
        <authorList>
            <person name="Callol A."/>
            <person name="Pajuelo D."/>
            <person name="Ebbesson L."/>
            <person name="Teles M."/>
            <person name="MacKenzie S."/>
            <person name="Amaro C."/>
        </authorList>
    </citation>
    <scope>NUCLEOTIDE SEQUENCE</scope>
</reference>
<accession>A0A0E9VNF9</accession>
<organism evidence="1">
    <name type="scientific">Anguilla anguilla</name>
    <name type="common">European freshwater eel</name>
    <name type="synonym">Muraena anguilla</name>
    <dbReference type="NCBI Taxonomy" id="7936"/>
    <lineage>
        <taxon>Eukaryota</taxon>
        <taxon>Metazoa</taxon>
        <taxon>Chordata</taxon>
        <taxon>Craniata</taxon>
        <taxon>Vertebrata</taxon>
        <taxon>Euteleostomi</taxon>
        <taxon>Actinopterygii</taxon>
        <taxon>Neopterygii</taxon>
        <taxon>Teleostei</taxon>
        <taxon>Anguilliformes</taxon>
        <taxon>Anguillidae</taxon>
        <taxon>Anguilla</taxon>
    </lineage>
</organism>
<reference evidence="1" key="1">
    <citation type="submission" date="2014-11" db="EMBL/GenBank/DDBJ databases">
        <authorList>
            <person name="Amaro Gonzalez C."/>
        </authorList>
    </citation>
    <scope>NUCLEOTIDE SEQUENCE</scope>
</reference>
<dbReference type="EMBL" id="GBXM01029642">
    <property type="protein sequence ID" value="JAH78935.1"/>
    <property type="molecule type" value="Transcribed_RNA"/>
</dbReference>
<name>A0A0E9VNF9_ANGAN</name>